<comment type="catalytic activity">
    <reaction evidence="1 8 9">
        <text>(2R)-3-phosphoglycerate + ATP = (2R)-3-phospho-glyceroyl phosphate + ADP</text>
        <dbReference type="Rhea" id="RHEA:14801"/>
        <dbReference type="ChEBI" id="CHEBI:30616"/>
        <dbReference type="ChEBI" id="CHEBI:57604"/>
        <dbReference type="ChEBI" id="CHEBI:58272"/>
        <dbReference type="ChEBI" id="CHEBI:456216"/>
        <dbReference type="EC" id="2.7.2.3"/>
    </reaction>
</comment>
<evidence type="ECO:0000256" key="7">
    <source>
        <dbReference type="ARBA" id="ARBA00022840"/>
    </source>
</evidence>
<accession>A0ABY7HGQ9</accession>
<evidence type="ECO:0000256" key="1">
    <source>
        <dbReference type="ARBA" id="ARBA00000642"/>
    </source>
</evidence>
<feature type="binding site" evidence="8">
    <location>
        <position position="126"/>
    </location>
    <ligand>
        <name>substrate</name>
    </ligand>
</feature>
<keyword evidence="11" id="KW-1185">Reference proteome</keyword>
<dbReference type="SUPFAM" id="SSF53748">
    <property type="entry name" value="Phosphoglycerate kinase"/>
    <property type="match status" value="1"/>
</dbReference>
<feature type="binding site" evidence="8">
    <location>
        <begin position="29"/>
        <end position="31"/>
    </location>
    <ligand>
        <name>substrate</name>
    </ligand>
</feature>
<dbReference type="PRINTS" id="PR00477">
    <property type="entry name" value="PHGLYCKINASE"/>
</dbReference>
<dbReference type="Pfam" id="PF00162">
    <property type="entry name" value="PGK"/>
    <property type="match status" value="1"/>
</dbReference>
<evidence type="ECO:0000313" key="11">
    <source>
        <dbReference type="Proteomes" id="UP001164459"/>
    </source>
</evidence>
<organism evidence="10 11">
    <name type="scientific">Nannocystis punicea</name>
    <dbReference type="NCBI Taxonomy" id="2995304"/>
    <lineage>
        <taxon>Bacteria</taxon>
        <taxon>Pseudomonadati</taxon>
        <taxon>Myxococcota</taxon>
        <taxon>Polyangia</taxon>
        <taxon>Nannocystales</taxon>
        <taxon>Nannocystaceae</taxon>
        <taxon>Nannocystis</taxon>
    </lineage>
</organism>
<sequence length="411" mass="42884">MATTADAPLAINTIDRLDVGNRRVFVRVDFNVPLKDGQVRDDTRIRATLPTLRKLQERGARLILGSHLGRPDGAPDPKYSMEPVGARLAELLGCEVRLPDEVVGDGVTKLVHDTRAGQIVLLENLRWHPGETRNDPAFAQALASLCDAYVNDAFGASHRAHASIVGVPALVADKAAGLLLAAEVEALGRVMYQPEHPFVMVVGGAKVSDKLPVLLATLDRLRPGDSILIGGAMANTFLAAAGVAVGASLHEPDRFADCKNLLTRAGARDVRVLLPTDLRVGAGTKATTARVIQVESGALGDDEMALDIGPASAARFRAAILGAKMVFWNGPMGLFENPVFAEGTLAVARAVADCGGFTVVGGGDSVAALQDSGVADKIKHISTGGGASLEMIESGSLPGIDALLLPTNRSA</sequence>
<feature type="binding site" evidence="8">
    <location>
        <position position="210"/>
    </location>
    <ligand>
        <name>ATP</name>
        <dbReference type="ChEBI" id="CHEBI:30616"/>
    </ligand>
</feature>
<dbReference type="PANTHER" id="PTHR11406:SF23">
    <property type="entry name" value="PHOSPHOGLYCERATE KINASE 1, CHLOROPLASTIC-RELATED"/>
    <property type="match status" value="1"/>
</dbReference>
<feature type="binding site" evidence="8">
    <location>
        <position position="44"/>
    </location>
    <ligand>
        <name>substrate</name>
    </ligand>
</feature>
<dbReference type="InterPro" id="IPR015911">
    <property type="entry name" value="Phosphoglycerate_kinase_CS"/>
</dbReference>
<gene>
    <name evidence="8" type="primary">pgk</name>
    <name evidence="10" type="ORF">O0S08_20225</name>
</gene>
<evidence type="ECO:0000256" key="4">
    <source>
        <dbReference type="ARBA" id="ARBA00022679"/>
    </source>
</evidence>
<dbReference type="EC" id="2.7.2.3" evidence="3 8"/>
<dbReference type="RefSeq" id="WP_269040839.1">
    <property type="nucleotide sequence ID" value="NZ_CP114040.1"/>
</dbReference>
<dbReference type="InterPro" id="IPR036043">
    <property type="entry name" value="Phosphoglycerate_kinase_sf"/>
</dbReference>
<keyword evidence="6 8" id="KW-0418">Kinase</keyword>
<dbReference type="InterPro" id="IPR015824">
    <property type="entry name" value="Phosphoglycerate_kinase_N"/>
</dbReference>
<dbReference type="Proteomes" id="UP001164459">
    <property type="component" value="Chromosome"/>
</dbReference>
<evidence type="ECO:0000256" key="5">
    <source>
        <dbReference type="ARBA" id="ARBA00022741"/>
    </source>
</evidence>
<dbReference type="GO" id="GO:0016301">
    <property type="term" value="F:kinase activity"/>
    <property type="evidence" value="ECO:0007669"/>
    <property type="project" value="UniProtKB-KW"/>
</dbReference>
<keyword evidence="8" id="KW-0963">Cytoplasm</keyword>
<feature type="binding site" evidence="8">
    <location>
        <begin position="67"/>
        <end position="70"/>
    </location>
    <ligand>
        <name>substrate</name>
    </ligand>
</feature>
<comment type="caution">
    <text evidence="8">Lacks conserved residue(s) required for the propagation of feature annotation.</text>
</comment>
<feature type="binding site" evidence="8">
    <location>
        <position position="159"/>
    </location>
    <ligand>
        <name>substrate</name>
    </ligand>
</feature>
<evidence type="ECO:0000256" key="6">
    <source>
        <dbReference type="ARBA" id="ARBA00022777"/>
    </source>
</evidence>
<evidence type="ECO:0000313" key="10">
    <source>
        <dbReference type="EMBL" id="WAS98475.1"/>
    </source>
</evidence>
<dbReference type="EMBL" id="CP114040">
    <property type="protein sequence ID" value="WAS98475.1"/>
    <property type="molecule type" value="Genomic_DNA"/>
</dbReference>
<comment type="subunit">
    <text evidence="8">Monomer.</text>
</comment>
<dbReference type="HAMAP" id="MF_00145">
    <property type="entry name" value="Phosphoglyc_kinase"/>
    <property type="match status" value="1"/>
</dbReference>
<dbReference type="InterPro" id="IPR001576">
    <property type="entry name" value="Phosphoglycerate_kinase"/>
</dbReference>
<comment type="subcellular location">
    <subcellularLocation>
        <location evidence="8">Cytoplasm</location>
    </subcellularLocation>
</comment>
<comment type="similarity">
    <text evidence="2 8 9">Belongs to the phosphoglycerate kinase family.</text>
</comment>
<keyword evidence="5 8" id="KW-0547">Nucleotide-binding</keyword>
<reference evidence="10" key="1">
    <citation type="submission" date="2022-11" db="EMBL/GenBank/DDBJ databases">
        <title>Minimal conservation of predation-associated metabolite biosynthetic gene clusters underscores biosynthetic potential of Myxococcota including descriptions for ten novel species: Archangium lansinium sp. nov., Myxococcus landrumus sp. nov., Nannocystis bai.</title>
        <authorList>
            <person name="Ahearne A."/>
            <person name="Stevens C."/>
            <person name="Dowd S."/>
        </authorList>
    </citation>
    <scope>NUCLEOTIDE SEQUENCE</scope>
    <source>
        <strain evidence="10">Fl3</strain>
    </source>
</reference>
<dbReference type="PIRSF" id="PIRSF000724">
    <property type="entry name" value="Pgk"/>
    <property type="match status" value="1"/>
</dbReference>
<keyword evidence="7 8" id="KW-0067">ATP-binding</keyword>
<dbReference type="PANTHER" id="PTHR11406">
    <property type="entry name" value="PHOSPHOGLYCERATE KINASE"/>
    <property type="match status" value="1"/>
</dbReference>
<keyword evidence="8" id="KW-0324">Glycolysis</keyword>
<evidence type="ECO:0000256" key="9">
    <source>
        <dbReference type="RuleBase" id="RU000532"/>
    </source>
</evidence>
<evidence type="ECO:0000256" key="8">
    <source>
        <dbReference type="HAMAP-Rule" id="MF_00145"/>
    </source>
</evidence>
<protein>
    <recommendedName>
        <fullName evidence="3 8">Phosphoglycerate kinase</fullName>
        <ecNumber evidence="3 8">2.7.2.3</ecNumber>
    </recommendedName>
</protein>
<name>A0ABY7HGQ9_9BACT</name>
<keyword evidence="4 8" id="KW-0808">Transferase</keyword>
<feature type="binding site" evidence="8">
    <location>
        <position position="336"/>
    </location>
    <ligand>
        <name>ATP</name>
        <dbReference type="ChEBI" id="CHEBI:30616"/>
    </ligand>
</feature>
<evidence type="ECO:0000256" key="2">
    <source>
        <dbReference type="ARBA" id="ARBA00008982"/>
    </source>
</evidence>
<proteinExistence type="inferred from homology"/>
<comment type="pathway">
    <text evidence="8">Carbohydrate degradation; glycolysis; pyruvate from D-glyceraldehyde 3-phosphate: step 2/5.</text>
</comment>
<dbReference type="Gene3D" id="3.40.50.1260">
    <property type="entry name" value="Phosphoglycerate kinase, N-terminal domain"/>
    <property type="match status" value="2"/>
</dbReference>
<dbReference type="PROSITE" id="PS00111">
    <property type="entry name" value="PGLYCERATE_KINASE"/>
    <property type="match status" value="1"/>
</dbReference>
<evidence type="ECO:0000256" key="3">
    <source>
        <dbReference type="ARBA" id="ARBA00013061"/>
    </source>
</evidence>
<feature type="binding site" evidence="8">
    <location>
        <begin position="362"/>
        <end position="365"/>
    </location>
    <ligand>
        <name>ATP</name>
        <dbReference type="ChEBI" id="CHEBI:30616"/>
    </ligand>
</feature>